<dbReference type="InterPro" id="IPR001448">
    <property type="entry name" value="SASP_alpha/beta-type"/>
</dbReference>
<dbReference type="Pfam" id="PF00269">
    <property type="entry name" value="SASP"/>
    <property type="match status" value="1"/>
</dbReference>
<gene>
    <name evidence="3" type="ORF">H8707_06420</name>
</gene>
<dbReference type="InterPro" id="IPR038300">
    <property type="entry name" value="SASP_sf_alpha/beta"/>
</dbReference>
<comment type="similarity">
    <text evidence="1">Belongs to the alpha/beta-type SASP family.</text>
</comment>
<sequence>MSKRKLVVPEARQAFEEYKLEIANEFGVDDPRNLASKHTGMIVRHLVADGEKQIMKEKGQNPED</sequence>
<evidence type="ECO:0000256" key="2">
    <source>
        <dbReference type="ARBA" id="ARBA00023125"/>
    </source>
</evidence>
<dbReference type="InterPro" id="IPR018126">
    <property type="entry name" value="SASP_alpha/beta-type_CS"/>
</dbReference>
<evidence type="ECO:0000256" key="1">
    <source>
        <dbReference type="ARBA" id="ARBA00005442"/>
    </source>
</evidence>
<dbReference type="Gene3D" id="6.10.10.80">
    <property type="entry name" value="Small, acid-soluble spore protein, alpha/beta type-like"/>
    <property type="match status" value="1"/>
</dbReference>
<keyword evidence="4" id="KW-1185">Reference proteome</keyword>
<dbReference type="GO" id="GO:0006265">
    <property type="term" value="P:DNA topological change"/>
    <property type="evidence" value="ECO:0007669"/>
    <property type="project" value="InterPro"/>
</dbReference>
<dbReference type="AlphaFoldDB" id="A0A926EQI1"/>
<dbReference type="GO" id="GO:0003690">
    <property type="term" value="F:double-stranded DNA binding"/>
    <property type="evidence" value="ECO:0007669"/>
    <property type="project" value="InterPro"/>
</dbReference>
<comment type="caution">
    <text evidence="3">The sequence shown here is derived from an EMBL/GenBank/DDBJ whole genome shotgun (WGS) entry which is preliminary data.</text>
</comment>
<name>A0A926EQI1_9FIRM</name>
<organism evidence="3 4">
    <name type="scientific">Paratissierella segnis</name>
    <dbReference type="NCBI Taxonomy" id="2763679"/>
    <lineage>
        <taxon>Bacteria</taxon>
        <taxon>Bacillati</taxon>
        <taxon>Bacillota</taxon>
        <taxon>Tissierellia</taxon>
        <taxon>Tissierellales</taxon>
        <taxon>Tissierellaceae</taxon>
        <taxon>Paratissierella</taxon>
    </lineage>
</organism>
<dbReference type="EMBL" id="JACRTG010000016">
    <property type="protein sequence ID" value="MBC8587868.1"/>
    <property type="molecule type" value="Genomic_DNA"/>
</dbReference>
<dbReference type="RefSeq" id="WP_262429314.1">
    <property type="nucleotide sequence ID" value="NZ_JACRTG010000016.1"/>
</dbReference>
<dbReference type="PROSITE" id="PS00304">
    <property type="entry name" value="SASP_1"/>
    <property type="match status" value="1"/>
</dbReference>
<keyword evidence="2" id="KW-0238">DNA-binding</keyword>
<protein>
    <submittedName>
        <fullName evidence="3">Alpha/beta-type small acid-soluble spore protein</fullName>
    </submittedName>
</protein>
<proteinExistence type="inferred from homology"/>
<evidence type="ECO:0000313" key="3">
    <source>
        <dbReference type="EMBL" id="MBC8587868.1"/>
    </source>
</evidence>
<evidence type="ECO:0000313" key="4">
    <source>
        <dbReference type="Proteomes" id="UP000601171"/>
    </source>
</evidence>
<accession>A0A926EQI1</accession>
<reference evidence="3" key="1">
    <citation type="submission" date="2020-08" db="EMBL/GenBank/DDBJ databases">
        <title>Genome public.</title>
        <authorList>
            <person name="Liu C."/>
            <person name="Sun Q."/>
        </authorList>
    </citation>
    <scope>NUCLEOTIDE SEQUENCE</scope>
    <source>
        <strain evidence="3">BX21</strain>
    </source>
</reference>
<dbReference type="Proteomes" id="UP000601171">
    <property type="component" value="Unassembled WGS sequence"/>
</dbReference>